<accession>A0A3B1AXP9</accession>
<protein>
    <submittedName>
        <fullName evidence="2">Uncharacterized protein</fullName>
    </submittedName>
</protein>
<organism evidence="2">
    <name type="scientific">hydrothermal vent metagenome</name>
    <dbReference type="NCBI Taxonomy" id="652676"/>
    <lineage>
        <taxon>unclassified sequences</taxon>
        <taxon>metagenomes</taxon>
        <taxon>ecological metagenomes</taxon>
    </lineage>
</organism>
<dbReference type="InterPro" id="IPR051829">
    <property type="entry name" value="Multiheme_Cytochr_ET"/>
</dbReference>
<dbReference type="PANTHER" id="PTHR35038">
    <property type="entry name" value="DISSIMILATORY SULFITE REDUCTASE SIRA"/>
    <property type="match status" value="1"/>
</dbReference>
<dbReference type="PANTHER" id="PTHR35038:SF6">
    <property type="entry name" value="SURFACE LOCALIZED DECAHEME CYTOCHROME C LIPOPROTEIN"/>
    <property type="match status" value="1"/>
</dbReference>
<dbReference type="EMBL" id="UOFY01000028">
    <property type="protein sequence ID" value="VAX08572.1"/>
    <property type="molecule type" value="Genomic_DNA"/>
</dbReference>
<evidence type="ECO:0000256" key="1">
    <source>
        <dbReference type="ARBA" id="ARBA00022729"/>
    </source>
</evidence>
<dbReference type="AlphaFoldDB" id="A0A3B1AXP9"/>
<name>A0A3B1AXP9_9ZZZZ</name>
<keyword evidence="1" id="KW-0732">Signal</keyword>
<dbReference type="InterPro" id="IPR036280">
    <property type="entry name" value="Multihaem_cyt_sf"/>
</dbReference>
<evidence type="ECO:0000313" key="2">
    <source>
        <dbReference type="EMBL" id="VAX08572.1"/>
    </source>
</evidence>
<sequence>MSLRWKFFILIFIAQWAMATAVFATDKTVSYSDAGKIAGWIKKARIKIEDIPNPHWQAEACSACHRAKAGKKNLHLRAKGINATCNNCHMALADHIHIHPLDVAVPKSMSKRMPASFRKTLGRKNKSGESLSCSTCHDILMQCIETRFPDKKINPKFIRGGPYRSRTQLCYQCHDNKAYQRLNSHDQIADDGEVLIDKCLICHMRLPKELDDGTVINAELQIKTDYSAMCLNCHRWTPHPGGDVLFLDKGGPMHLVKPSAGIRQHMLKMEKINSLILPLEEDNGKIYCATCHNPHERGVLKNKRAARGADEPKRLRSNPMCENCHDL</sequence>
<proteinExistence type="predicted"/>
<dbReference type="GO" id="GO:0016491">
    <property type="term" value="F:oxidoreductase activity"/>
    <property type="evidence" value="ECO:0007669"/>
    <property type="project" value="TreeGrafter"/>
</dbReference>
<gene>
    <name evidence="2" type="ORF">MNBD_GAMMA25-830</name>
</gene>
<reference evidence="2" key="1">
    <citation type="submission" date="2018-06" db="EMBL/GenBank/DDBJ databases">
        <authorList>
            <person name="Zhirakovskaya E."/>
        </authorList>
    </citation>
    <scope>NUCLEOTIDE SEQUENCE</scope>
</reference>
<dbReference type="SUPFAM" id="SSF48695">
    <property type="entry name" value="Multiheme cytochromes"/>
    <property type="match status" value="1"/>
</dbReference>